<dbReference type="InterPro" id="IPR050336">
    <property type="entry name" value="Chromosome_partition/occlusion"/>
</dbReference>
<dbReference type="InterPro" id="IPR041468">
    <property type="entry name" value="HTH_ParB/Spo0J"/>
</dbReference>
<name>A0A3L7J3S8_9HYPH</name>
<feature type="domain" description="ParB-like N-terminal" evidence="2">
    <location>
        <begin position="12"/>
        <end position="111"/>
    </location>
</feature>
<comment type="caution">
    <text evidence="3">The sequence shown here is derived from an EMBL/GenBank/DDBJ whole genome shotgun (WGS) entry which is preliminary data.</text>
</comment>
<dbReference type="RefSeq" id="WP_121646774.1">
    <property type="nucleotide sequence ID" value="NZ_RCWN01000003.1"/>
</dbReference>
<sequence length="615" mass="66741">MSKHETITAEETRFPLESLYLSPLNPRQNVTDDEVAELAESIRTAGLIQNLAGLRDDKGGIGIVAGGRRLRALQLLAKTDHIAQHPDLANPRVQIAPDSLTAQAWAVAENAARRDLHPADEIRAYGKMEKAGATVAVIARAFAVSENHVYKRLALANLPTPIIDALAQNAIGLGSASAFTISEDEQRSLEVLDIAKARNLSEHQIKTLLKPDRINATDRRVRFIGLDAYTEAGGKVTNDLFSDVVSLENPDLVDAIFRDKLSEVAGAIQSEAGWKWAETIEESYIGYHTIEDAKMARLYPEAGDLSEARSERYDELAELANGDVLDDDGLDELNALQAIIDGDYSDEQKTHAGIIAYVDTQGVFQCAKGIVRNEDKVAAIEAGLLQGSSHSTGEPAAKPAISNALADDLARVATGARQNAALANPELLLALLAYQLTGKMGYRNAFGLRTSDVANWPTTSGDGYELDRRLTTPADRPDDPFGSDLAKGFRAFRARGNDHVMAELTRHLAALVSIGDDKLAALLDKEVETDIRAVWTPTATNFFGRVGGAYLNDLWRDLLDLSENDAAAKSFAKLKKSEKADRLEKLFSSKETQAVHGVTAEQAERIAKWLPEGMA</sequence>
<dbReference type="InterPro" id="IPR036086">
    <property type="entry name" value="ParB/Sulfiredoxin_sf"/>
</dbReference>
<dbReference type="SUPFAM" id="SSF110849">
    <property type="entry name" value="ParB/Sulfiredoxin"/>
    <property type="match status" value="1"/>
</dbReference>
<proteinExistence type="inferred from homology"/>
<dbReference type="GO" id="GO:0003677">
    <property type="term" value="F:DNA binding"/>
    <property type="evidence" value="ECO:0007669"/>
    <property type="project" value="InterPro"/>
</dbReference>
<dbReference type="PANTHER" id="PTHR33375:SF7">
    <property type="entry name" value="CHROMOSOME 2-PARTITIONING PROTEIN PARB-RELATED"/>
    <property type="match status" value="1"/>
</dbReference>
<dbReference type="Proteomes" id="UP000281094">
    <property type="component" value="Unassembled WGS sequence"/>
</dbReference>
<dbReference type="Pfam" id="PF02195">
    <property type="entry name" value="ParB_N"/>
    <property type="match status" value="1"/>
</dbReference>
<dbReference type="GO" id="GO:0007059">
    <property type="term" value="P:chromosome segregation"/>
    <property type="evidence" value="ECO:0007669"/>
    <property type="project" value="TreeGrafter"/>
</dbReference>
<dbReference type="InterPro" id="IPR003115">
    <property type="entry name" value="ParB_N"/>
</dbReference>
<dbReference type="Gene3D" id="3.90.1530.30">
    <property type="match status" value="1"/>
</dbReference>
<dbReference type="SUPFAM" id="SSF109709">
    <property type="entry name" value="KorB DNA-binding domain-like"/>
    <property type="match status" value="1"/>
</dbReference>
<dbReference type="InterPro" id="IPR004437">
    <property type="entry name" value="ParB/RepB/Spo0J"/>
</dbReference>
<reference evidence="3 4" key="1">
    <citation type="submission" date="2018-10" db="EMBL/GenBank/DDBJ databases">
        <title>Notoacmeibacter sp. M2BS9Y-3-1, whole genome shotgun sequence.</title>
        <authorList>
            <person name="Tuo L."/>
        </authorList>
    </citation>
    <scope>NUCLEOTIDE SEQUENCE [LARGE SCALE GENOMIC DNA]</scope>
    <source>
        <strain evidence="3 4">M2BS9Y-3-1</strain>
    </source>
</reference>
<keyword evidence="4" id="KW-1185">Reference proteome</keyword>
<dbReference type="SMART" id="SM00470">
    <property type="entry name" value="ParB"/>
    <property type="match status" value="1"/>
</dbReference>
<dbReference type="EMBL" id="RCWN01000003">
    <property type="protein sequence ID" value="RLQ84985.1"/>
    <property type="molecule type" value="Genomic_DNA"/>
</dbReference>
<dbReference type="AlphaFoldDB" id="A0A3L7J3S8"/>
<gene>
    <name evidence="3" type="ORF">D8780_15475</name>
</gene>
<dbReference type="Gene3D" id="1.10.10.2830">
    <property type="match status" value="1"/>
</dbReference>
<evidence type="ECO:0000259" key="2">
    <source>
        <dbReference type="SMART" id="SM00470"/>
    </source>
</evidence>
<evidence type="ECO:0000313" key="3">
    <source>
        <dbReference type="EMBL" id="RLQ84985.1"/>
    </source>
</evidence>
<dbReference type="NCBIfam" id="TIGR00180">
    <property type="entry name" value="parB_part"/>
    <property type="match status" value="1"/>
</dbReference>
<comment type="similarity">
    <text evidence="1">Belongs to the ParB family.</text>
</comment>
<dbReference type="Pfam" id="PF17762">
    <property type="entry name" value="HTH_ParB"/>
    <property type="match status" value="1"/>
</dbReference>
<dbReference type="PANTHER" id="PTHR33375">
    <property type="entry name" value="CHROMOSOME-PARTITIONING PROTEIN PARB-RELATED"/>
    <property type="match status" value="1"/>
</dbReference>
<accession>A0A3L7J3S8</accession>
<dbReference type="GO" id="GO:0005694">
    <property type="term" value="C:chromosome"/>
    <property type="evidence" value="ECO:0007669"/>
    <property type="project" value="TreeGrafter"/>
</dbReference>
<organism evidence="3 4">
    <name type="scientific">Notoacmeibacter ruber</name>
    <dbReference type="NCBI Taxonomy" id="2670375"/>
    <lineage>
        <taxon>Bacteria</taxon>
        <taxon>Pseudomonadati</taxon>
        <taxon>Pseudomonadota</taxon>
        <taxon>Alphaproteobacteria</taxon>
        <taxon>Hyphomicrobiales</taxon>
        <taxon>Notoacmeibacteraceae</taxon>
        <taxon>Notoacmeibacter</taxon>
    </lineage>
</organism>
<evidence type="ECO:0000313" key="4">
    <source>
        <dbReference type="Proteomes" id="UP000281094"/>
    </source>
</evidence>
<evidence type="ECO:0000256" key="1">
    <source>
        <dbReference type="ARBA" id="ARBA00006295"/>
    </source>
</evidence>
<dbReference type="CDD" id="cd16406">
    <property type="entry name" value="ParB_N_like"/>
    <property type="match status" value="1"/>
</dbReference>
<protein>
    <submittedName>
        <fullName evidence="3">ParB/RepB/Spo0J family partition protein</fullName>
    </submittedName>
</protein>